<dbReference type="GO" id="GO:0003677">
    <property type="term" value="F:DNA binding"/>
    <property type="evidence" value="ECO:0007669"/>
    <property type="project" value="UniProtKB-KW"/>
</dbReference>
<protein>
    <submittedName>
        <fullName evidence="1">Winged helix DNA-binding domain-containing protein</fullName>
    </submittedName>
</protein>
<evidence type="ECO:0000313" key="2">
    <source>
        <dbReference type="Proteomes" id="UP001165296"/>
    </source>
</evidence>
<name>A0ABS8ARI6_9BACT</name>
<dbReference type="Proteomes" id="UP001165296">
    <property type="component" value="Unassembled WGS sequence"/>
</dbReference>
<dbReference type="RefSeq" id="WP_226176288.1">
    <property type="nucleotide sequence ID" value="NZ_JAJADR010000003.1"/>
</dbReference>
<gene>
    <name evidence="1" type="ORF">LGH74_12735</name>
</gene>
<proteinExistence type="predicted"/>
<dbReference type="InterPro" id="IPR009351">
    <property type="entry name" value="AlkZ-like"/>
</dbReference>
<reference evidence="1" key="1">
    <citation type="submission" date="2021-10" db="EMBL/GenBank/DDBJ databases">
        <authorList>
            <person name="Dean J.D."/>
            <person name="Kim M.K."/>
            <person name="Newey C.N."/>
            <person name="Stoker T.S."/>
            <person name="Thompson D.W."/>
            <person name="Grose J.H."/>
        </authorList>
    </citation>
    <scope>NUCLEOTIDE SEQUENCE</scope>
    <source>
        <strain evidence="1">BT178</strain>
    </source>
</reference>
<keyword evidence="2" id="KW-1185">Reference proteome</keyword>
<organism evidence="1 2">
    <name type="scientific">Hymenobacter lucidus</name>
    <dbReference type="NCBI Taxonomy" id="2880930"/>
    <lineage>
        <taxon>Bacteria</taxon>
        <taxon>Pseudomonadati</taxon>
        <taxon>Bacteroidota</taxon>
        <taxon>Cytophagia</taxon>
        <taxon>Cytophagales</taxon>
        <taxon>Hymenobacteraceae</taxon>
        <taxon>Hymenobacter</taxon>
    </lineage>
</organism>
<dbReference type="Pfam" id="PF06224">
    <property type="entry name" value="AlkZ-like"/>
    <property type="match status" value="1"/>
</dbReference>
<keyword evidence="1" id="KW-0238">DNA-binding</keyword>
<accession>A0ABS8ARI6</accession>
<evidence type="ECO:0000313" key="1">
    <source>
        <dbReference type="EMBL" id="MCB2408847.1"/>
    </source>
</evidence>
<comment type="caution">
    <text evidence="1">The sequence shown here is derived from an EMBL/GenBank/DDBJ whole genome shotgun (WGS) entry which is preliminary data.</text>
</comment>
<dbReference type="PANTHER" id="PTHR38479:SF2">
    <property type="entry name" value="WINGED HELIX DNA-BINDING DOMAIN-CONTAINING PROTEIN"/>
    <property type="match status" value="1"/>
</dbReference>
<sequence>MSTTTPELLSRRLANQHITSPEFTQPAQLVAWMGAMQAQEYSMAKWAVGLRVPGSTDEAVEADFNAGRILRTHLLRPTWHFVSPPDIRWLLALTAPHIIRASAYTYRQAELDEVTFGRSGEVLARALEGGRHLTREELAVALAEHNIAASGLRLSTLMMRAELDGLICSGPRRGNQFTYALLDERVPPVATLTPEAALAALTLRYYTSRGPATLADFAGWSSLTMKQVKTGVALVKPHLEQVQMQGQDYFLVPQAVAAGRPAGSATFLMPDYDEYGMAYKDRSALFHPASAVVKVIDPNSEYNRMVVLDGRIVGRWRRTVQKAAVVVDVYPAVVLTTTQVAAITEAAGRYGRFLGKPVAVRFPAS</sequence>
<dbReference type="PANTHER" id="PTHR38479">
    <property type="entry name" value="LMO0824 PROTEIN"/>
    <property type="match status" value="1"/>
</dbReference>
<dbReference type="EMBL" id="JAJADR010000003">
    <property type="protein sequence ID" value="MCB2408847.1"/>
    <property type="molecule type" value="Genomic_DNA"/>
</dbReference>